<dbReference type="PANTHER" id="PTHR13477:SF0">
    <property type="entry name" value="LARGE RIBOSOMAL SUBUNIT PROTEIN ML49"/>
    <property type="match status" value="1"/>
</dbReference>
<evidence type="ECO:0000313" key="9">
    <source>
        <dbReference type="Proteomes" id="UP001152049"/>
    </source>
</evidence>
<evidence type="ECO:0000313" key="8">
    <source>
        <dbReference type="EMBL" id="KAJ4255525.1"/>
    </source>
</evidence>
<evidence type="ECO:0000256" key="3">
    <source>
        <dbReference type="ARBA" id="ARBA00022980"/>
    </source>
</evidence>
<proteinExistence type="inferred from homology"/>
<evidence type="ECO:0000256" key="5">
    <source>
        <dbReference type="ARBA" id="ARBA00023274"/>
    </source>
</evidence>
<dbReference type="InterPro" id="IPR007740">
    <property type="entry name" value="Ribosomal_mL49"/>
</dbReference>
<sequence>MRFLTSRALSVGRQAITQKPVSFTQRAFLGSAVPAGTNTFRTHVSYKPNPLEKPINPNKKNKIPYKDRPLKQPFTPLPTKTPEQLTKAHNYFIRRTPGSQLPIYRKWMSGGNRVIVIIKKIEGHRTLLVKDLTQALEINRTDIRLNPTTQHVEIKGDHYNKAMEWLLKTGF</sequence>
<dbReference type="Proteomes" id="UP001152049">
    <property type="component" value="Unassembled WGS sequence"/>
</dbReference>
<organism evidence="8 9">
    <name type="scientific">Fusarium torreyae</name>
    <dbReference type="NCBI Taxonomy" id="1237075"/>
    <lineage>
        <taxon>Eukaryota</taxon>
        <taxon>Fungi</taxon>
        <taxon>Dikarya</taxon>
        <taxon>Ascomycota</taxon>
        <taxon>Pezizomycotina</taxon>
        <taxon>Sordariomycetes</taxon>
        <taxon>Hypocreomycetidae</taxon>
        <taxon>Hypocreales</taxon>
        <taxon>Nectriaceae</taxon>
        <taxon>Fusarium</taxon>
    </lineage>
</organism>
<dbReference type="PANTHER" id="PTHR13477">
    <property type="entry name" value="MITOCHONDRIAL 39S RIBOSOMAL PROTEIN L49"/>
    <property type="match status" value="1"/>
</dbReference>
<keyword evidence="3 8" id="KW-0689">Ribosomal protein</keyword>
<dbReference type="GO" id="GO:0003735">
    <property type="term" value="F:structural constituent of ribosome"/>
    <property type="evidence" value="ECO:0007669"/>
    <property type="project" value="InterPro"/>
</dbReference>
<reference evidence="8" key="1">
    <citation type="submission" date="2022-09" db="EMBL/GenBank/DDBJ databases">
        <title>Fusarium specimens isolated from Avocado Roots.</title>
        <authorList>
            <person name="Stajich J."/>
            <person name="Roper C."/>
            <person name="Heimlech-Rivalta G."/>
        </authorList>
    </citation>
    <scope>NUCLEOTIDE SEQUENCE</scope>
    <source>
        <strain evidence="8">CF00136</strain>
    </source>
</reference>
<evidence type="ECO:0000256" key="2">
    <source>
        <dbReference type="ARBA" id="ARBA00005677"/>
    </source>
</evidence>
<evidence type="ECO:0000256" key="4">
    <source>
        <dbReference type="ARBA" id="ARBA00023128"/>
    </source>
</evidence>
<dbReference type="EMBL" id="JAOQAZ010000020">
    <property type="protein sequence ID" value="KAJ4255525.1"/>
    <property type="molecule type" value="Genomic_DNA"/>
</dbReference>
<name>A0A9W8VEI7_9HYPO</name>
<dbReference type="Gene3D" id="3.30.780.10">
    <property type="entry name" value="SUI1-like domain"/>
    <property type="match status" value="1"/>
</dbReference>
<feature type="compositionally biased region" description="Low complexity" evidence="7">
    <location>
        <begin position="47"/>
        <end position="58"/>
    </location>
</feature>
<feature type="region of interest" description="Disordered" evidence="7">
    <location>
        <begin position="44"/>
        <end position="81"/>
    </location>
</feature>
<keyword evidence="5" id="KW-0687">Ribonucleoprotein</keyword>
<dbReference type="AlphaFoldDB" id="A0A9W8VEI7"/>
<dbReference type="GO" id="GO:0005762">
    <property type="term" value="C:mitochondrial large ribosomal subunit"/>
    <property type="evidence" value="ECO:0007669"/>
    <property type="project" value="TreeGrafter"/>
</dbReference>
<accession>A0A9W8VEI7</accession>
<evidence type="ECO:0000256" key="7">
    <source>
        <dbReference type="SAM" id="MobiDB-lite"/>
    </source>
</evidence>
<comment type="similarity">
    <text evidence="2">Belongs to the mitochondrion-specific ribosomal protein mL49 family.</text>
</comment>
<comment type="caution">
    <text evidence="8">The sequence shown here is derived from an EMBL/GenBank/DDBJ whole genome shotgun (WGS) entry which is preliminary data.</text>
</comment>
<evidence type="ECO:0000256" key="1">
    <source>
        <dbReference type="ARBA" id="ARBA00004173"/>
    </source>
</evidence>
<gene>
    <name evidence="8" type="primary">img2</name>
    <name evidence="8" type="ORF">NW762_009522</name>
</gene>
<dbReference type="Pfam" id="PF05046">
    <property type="entry name" value="Img2"/>
    <property type="match status" value="1"/>
</dbReference>
<keyword evidence="4" id="KW-0496">Mitochondrion</keyword>
<dbReference type="OrthoDB" id="19439at2759"/>
<evidence type="ECO:0000256" key="6">
    <source>
        <dbReference type="ARBA" id="ARBA00035191"/>
    </source>
</evidence>
<dbReference type="GO" id="GO:0006412">
    <property type="term" value="P:translation"/>
    <property type="evidence" value="ECO:0007669"/>
    <property type="project" value="InterPro"/>
</dbReference>
<protein>
    <recommendedName>
        <fullName evidence="6">Large ribosomal subunit protein mL49</fullName>
    </recommendedName>
</protein>
<keyword evidence="9" id="KW-1185">Reference proteome</keyword>
<comment type="subcellular location">
    <subcellularLocation>
        <location evidence="1">Mitochondrion</location>
    </subcellularLocation>
</comment>